<sequence>MTNQACRLDVGFCELVNVSNSQRQLLQIANADNKFNQMGEKRMIGESISSTAAAAAAVAVAVTALVSISIITETAAPAERKKKFIARQDKHKPTDKR</sequence>
<dbReference type="AlphaFoldDB" id="A0A0V0U517"/>
<keyword evidence="1" id="KW-0812">Transmembrane</keyword>
<dbReference type="EMBL" id="JYDJ01000058">
    <property type="protein sequence ID" value="KRX46392.1"/>
    <property type="molecule type" value="Genomic_DNA"/>
</dbReference>
<organism evidence="2 3">
    <name type="scientific">Trichinella murrelli</name>
    <dbReference type="NCBI Taxonomy" id="144512"/>
    <lineage>
        <taxon>Eukaryota</taxon>
        <taxon>Metazoa</taxon>
        <taxon>Ecdysozoa</taxon>
        <taxon>Nematoda</taxon>
        <taxon>Enoplea</taxon>
        <taxon>Dorylaimia</taxon>
        <taxon>Trichinellida</taxon>
        <taxon>Trichinellidae</taxon>
        <taxon>Trichinella</taxon>
    </lineage>
</organism>
<keyword evidence="3" id="KW-1185">Reference proteome</keyword>
<name>A0A0V0U517_9BILA</name>
<dbReference type="Proteomes" id="UP000055048">
    <property type="component" value="Unassembled WGS sequence"/>
</dbReference>
<keyword evidence="1" id="KW-1133">Transmembrane helix</keyword>
<accession>A0A0V0U517</accession>
<reference evidence="2 3" key="1">
    <citation type="submission" date="2015-01" db="EMBL/GenBank/DDBJ databases">
        <title>Evolution of Trichinella species and genotypes.</title>
        <authorList>
            <person name="Korhonen P.K."/>
            <person name="Edoardo P."/>
            <person name="Giuseppe L.R."/>
            <person name="Gasser R.B."/>
        </authorList>
    </citation>
    <scope>NUCLEOTIDE SEQUENCE [LARGE SCALE GENOMIC DNA]</scope>
    <source>
        <strain evidence="2">ISS417</strain>
    </source>
</reference>
<comment type="caution">
    <text evidence="2">The sequence shown here is derived from an EMBL/GenBank/DDBJ whole genome shotgun (WGS) entry which is preliminary data.</text>
</comment>
<proteinExistence type="predicted"/>
<evidence type="ECO:0000313" key="2">
    <source>
        <dbReference type="EMBL" id="KRX46392.1"/>
    </source>
</evidence>
<keyword evidence="1" id="KW-0472">Membrane</keyword>
<evidence type="ECO:0000313" key="3">
    <source>
        <dbReference type="Proteomes" id="UP000055048"/>
    </source>
</evidence>
<protein>
    <submittedName>
        <fullName evidence="2">Uncharacterized protein</fullName>
    </submittedName>
</protein>
<evidence type="ECO:0000256" key="1">
    <source>
        <dbReference type="SAM" id="Phobius"/>
    </source>
</evidence>
<feature type="transmembrane region" description="Helical" evidence="1">
    <location>
        <begin position="52"/>
        <end position="72"/>
    </location>
</feature>
<gene>
    <name evidence="2" type="ORF">T05_15690</name>
</gene>